<accession>A0A1M6BY15</accession>
<dbReference type="EMBL" id="FQYX01000003">
    <property type="protein sequence ID" value="SHI53587.1"/>
    <property type="molecule type" value="Genomic_DNA"/>
</dbReference>
<reference evidence="2 3" key="1">
    <citation type="submission" date="2016-11" db="EMBL/GenBank/DDBJ databases">
        <authorList>
            <person name="Jaros S."/>
            <person name="Januszkiewicz K."/>
            <person name="Wedrychowicz H."/>
        </authorList>
    </citation>
    <scope>NUCLEOTIDE SEQUENCE [LARGE SCALE GENOMIC DNA]</scope>
    <source>
        <strain evidence="2 3">CGMCC 1.8863</strain>
    </source>
</reference>
<protein>
    <recommendedName>
        <fullName evidence="1">Arm DNA-binding domain-containing protein</fullName>
    </recommendedName>
</protein>
<organism evidence="2 3">
    <name type="scientific">Arenibacter nanhaiticus</name>
    <dbReference type="NCBI Taxonomy" id="558155"/>
    <lineage>
        <taxon>Bacteria</taxon>
        <taxon>Pseudomonadati</taxon>
        <taxon>Bacteroidota</taxon>
        <taxon>Flavobacteriia</taxon>
        <taxon>Flavobacteriales</taxon>
        <taxon>Flavobacteriaceae</taxon>
        <taxon>Arenibacter</taxon>
    </lineage>
</organism>
<dbReference type="AlphaFoldDB" id="A0A1M6BY15"/>
<evidence type="ECO:0000313" key="2">
    <source>
        <dbReference type="EMBL" id="SHI53587.1"/>
    </source>
</evidence>
<dbReference type="OrthoDB" id="1098628at2"/>
<evidence type="ECO:0000313" key="3">
    <source>
        <dbReference type="Proteomes" id="UP000184231"/>
    </source>
</evidence>
<feature type="domain" description="Arm DNA-binding" evidence="1">
    <location>
        <begin position="14"/>
        <end position="73"/>
    </location>
</feature>
<gene>
    <name evidence="2" type="ORF">SAMN04487911_10316</name>
</gene>
<dbReference type="Pfam" id="PF17293">
    <property type="entry name" value="Arm-DNA-bind_5"/>
    <property type="match status" value="1"/>
</dbReference>
<evidence type="ECO:0000259" key="1">
    <source>
        <dbReference type="Pfam" id="PF17293"/>
    </source>
</evidence>
<dbReference type="Proteomes" id="UP000184231">
    <property type="component" value="Unassembled WGS sequence"/>
</dbReference>
<keyword evidence="3" id="KW-1185">Reference proteome</keyword>
<sequence>MHEINRLSITFFARRCKKDPENKIIYARITCNKTRSDFSLNRVLSGNLWDNHRLRGKGYSSYVLSLNKYLELIDWETIVIGLPTKLVQKF</sequence>
<name>A0A1M6BY15_9FLAO</name>
<proteinExistence type="predicted"/>
<dbReference type="InterPro" id="IPR035386">
    <property type="entry name" value="Arm-DNA-bind_5"/>
</dbReference>